<sequence>MVQITRTSRWFIGIGCLCLCVTFLVLRSSQLMEISTALRHESSLSAVAQQQVKGAAGHLKSGDRHAVDDGAATTSPLSSSASPSPRVHSHASETDPVVATTLATAILAIRPPSFSVLPSLVNDTIMQAKSVAAMQWAWKGYRTYAYGFDSLNVQTMGHASARGHDMALTLVDSLDTLYIMGMMDEFNEAVEWAETNMMAKHQLPGHVSLFETTIRALGGYLSAYTLSGRSSLLALADDLGTRLSRGLNGSALPLALVDLVDGSTYQSSCLAEFTSIQLEFKYLARLTGKERYFTLVDDIMDKVANIVETKFPDGLLPSSADNAGGTLFRGRISIGASADSYYEYLLKQWLLSGKRDTKYRQRYMSAVDGIRRKLITYTAKSNWTVLGELEMSGRLHPKMDHLVCFVPGMLALGYINGMPSWHLDLAKELLHTCYQMYNQMESKLAPEISHFDIKTKTNADIYVNPNDAFNILRPETVESLAILYRVTGNETYRAWGKVIFDAFETHCKLDEGGYSSVNHVDSAAPTKGFTSDMESFFTAETLKYFYLLYSDQSVVPLDKFIFTTEAHPFLIEMPSSDTKA</sequence>
<reference evidence="15" key="2">
    <citation type="submission" date="2019-06" db="EMBL/GenBank/DDBJ databases">
        <title>Genomics analysis of Aphanomyces spp. identifies a new class of oomycete effector associated with host adaptation.</title>
        <authorList>
            <person name="Gaulin E."/>
        </authorList>
    </citation>
    <scope>NUCLEOTIDE SEQUENCE</scope>
    <source>
        <strain evidence="15">CBS 578.67</strain>
    </source>
</reference>
<feature type="region of interest" description="Disordered" evidence="14">
    <location>
        <begin position="58"/>
        <end position="93"/>
    </location>
</feature>
<evidence type="ECO:0000313" key="15">
    <source>
        <dbReference type="EMBL" id="KAF0687611.1"/>
    </source>
</evidence>
<evidence type="ECO:0000256" key="4">
    <source>
        <dbReference type="ARBA" id="ARBA00022723"/>
    </source>
</evidence>
<dbReference type="AlphaFoldDB" id="A0A485LF86"/>
<dbReference type="InterPro" id="IPR050749">
    <property type="entry name" value="Glycosyl_Hydrolase_47"/>
</dbReference>
<dbReference type="EMBL" id="VJMH01006897">
    <property type="protein sequence ID" value="KAF0687611.1"/>
    <property type="molecule type" value="Genomic_DNA"/>
</dbReference>
<feature type="binding site" evidence="11">
    <location>
        <position position="564"/>
    </location>
    <ligand>
        <name>Ca(2+)</name>
        <dbReference type="ChEBI" id="CHEBI:29108"/>
    </ligand>
</feature>
<evidence type="ECO:0000256" key="7">
    <source>
        <dbReference type="ARBA" id="ARBA00023157"/>
    </source>
</evidence>
<evidence type="ECO:0000256" key="1">
    <source>
        <dbReference type="ARBA" id="ARBA00001913"/>
    </source>
</evidence>
<protein>
    <recommendedName>
        <fullName evidence="13">alpha-1,2-Mannosidase</fullName>
        <ecNumber evidence="13">3.2.1.-</ecNumber>
    </recommendedName>
</protein>
<comment type="similarity">
    <text evidence="3 13">Belongs to the glycosyl hydrolase 47 family.</text>
</comment>
<gene>
    <name evidence="16" type="primary">Aste57867_20594</name>
    <name evidence="15" type="ORF">As57867_020527</name>
    <name evidence="16" type="ORF">ASTE57867_20594</name>
</gene>
<dbReference type="InterPro" id="IPR001382">
    <property type="entry name" value="Glyco_hydro_47"/>
</dbReference>
<dbReference type="GO" id="GO:0016020">
    <property type="term" value="C:membrane"/>
    <property type="evidence" value="ECO:0007669"/>
    <property type="project" value="InterPro"/>
</dbReference>
<comment type="catalytic activity">
    <reaction evidence="8">
        <text>N(4)-(alpha-D-Man-(1-&gt;2)-alpha-D-Man-(1-&gt;2)-alpha-D-Man-(1-&gt;3)-[alpha-D-Man-(1-&gt;3)-[alpha-D-Man-(1-&gt;2)-alpha-D-Man-(1-&gt;6)]-alpha-D-Man-(1-&gt;6)]-beta-D-Man-(1-&gt;4)-beta-D-GlcNAc-(1-&gt;4)-beta-D-GlcNAc)-L-asparaginyl-[protein] (N-glucan mannose isomer 8A1,2,3B1,3) + 3 H2O = N(4)-(alpha-D-Man-(1-&gt;3)-[alpha-D-Man-(1-&gt;3)-[alpha-D-Man-(1-&gt;6)]-alpha-D-Man-(1-&gt;6)]-beta-D-Man-(1-&gt;4)-beta-D-GlcNAc-(1-&gt;4)-beta-D-GlcNAc)-L-asparaginyl-[protein] (N-glucan mannose isomer 5A1,2) + 3 beta-D-mannose</text>
        <dbReference type="Rhea" id="RHEA:56028"/>
        <dbReference type="Rhea" id="RHEA-COMP:14358"/>
        <dbReference type="Rhea" id="RHEA-COMP:14367"/>
        <dbReference type="ChEBI" id="CHEBI:15377"/>
        <dbReference type="ChEBI" id="CHEBI:28563"/>
        <dbReference type="ChEBI" id="CHEBI:59087"/>
        <dbReference type="ChEBI" id="CHEBI:60628"/>
        <dbReference type="EC" id="3.2.1.113"/>
    </reaction>
</comment>
<keyword evidence="5 13" id="KW-0378">Hydrolase</keyword>
<organism evidence="16 17">
    <name type="scientific">Aphanomyces stellatus</name>
    <dbReference type="NCBI Taxonomy" id="120398"/>
    <lineage>
        <taxon>Eukaryota</taxon>
        <taxon>Sar</taxon>
        <taxon>Stramenopiles</taxon>
        <taxon>Oomycota</taxon>
        <taxon>Saprolegniomycetes</taxon>
        <taxon>Saprolegniales</taxon>
        <taxon>Verrucalvaceae</taxon>
        <taxon>Aphanomyces</taxon>
    </lineage>
</organism>
<keyword evidence="4 11" id="KW-0479">Metal-binding</keyword>
<dbReference type="PANTHER" id="PTHR11742:SF55">
    <property type="entry name" value="ENDOPLASMIC RETICULUM MANNOSYL-OLIGOSACCHARIDE 1,2-ALPHA-MANNOSIDASE"/>
    <property type="match status" value="1"/>
</dbReference>
<dbReference type="GO" id="GO:0005783">
    <property type="term" value="C:endoplasmic reticulum"/>
    <property type="evidence" value="ECO:0007669"/>
    <property type="project" value="TreeGrafter"/>
</dbReference>
<feature type="active site" evidence="10">
    <location>
        <position position="339"/>
    </location>
</feature>
<dbReference type="EMBL" id="CAADRA010006923">
    <property type="protein sequence ID" value="VFT97274.1"/>
    <property type="molecule type" value="Genomic_DNA"/>
</dbReference>
<evidence type="ECO:0000256" key="2">
    <source>
        <dbReference type="ARBA" id="ARBA00004922"/>
    </source>
</evidence>
<dbReference type="OrthoDB" id="8118055at2759"/>
<evidence type="ECO:0000256" key="5">
    <source>
        <dbReference type="ARBA" id="ARBA00022801"/>
    </source>
</evidence>
<evidence type="ECO:0000256" key="3">
    <source>
        <dbReference type="ARBA" id="ARBA00007658"/>
    </source>
</evidence>
<evidence type="ECO:0000313" key="16">
    <source>
        <dbReference type="EMBL" id="VFT97274.1"/>
    </source>
</evidence>
<evidence type="ECO:0000256" key="13">
    <source>
        <dbReference type="RuleBase" id="RU361193"/>
    </source>
</evidence>
<feature type="active site" description="Proton donor" evidence="10">
    <location>
        <position position="211"/>
    </location>
</feature>
<dbReference type="Gene3D" id="1.50.10.10">
    <property type="match status" value="1"/>
</dbReference>
<dbReference type="InterPro" id="IPR036026">
    <property type="entry name" value="Seven-hairpin_glycosidases"/>
</dbReference>
<reference evidence="16 17" key="1">
    <citation type="submission" date="2019-03" db="EMBL/GenBank/DDBJ databases">
        <authorList>
            <person name="Gaulin E."/>
            <person name="Dumas B."/>
        </authorList>
    </citation>
    <scope>NUCLEOTIDE SEQUENCE [LARGE SCALE GENOMIC DNA]</scope>
    <source>
        <strain evidence="16">CBS 568.67</strain>
    </source>
</reference>
<evidence type="ECO:0000256" key="11">
    <source>
        <dbReference type="PIRSR" id="PIRSR601382-2"/>
    </source>
</evidence>
<keyword evidence="13" id="KW-0326">Glycosidase</keyword>
<evidence type="ECO:0000256" key="10">
    <source>
        <dbReference type="PIRSR" id="PIRSR601382-1"/>
    </source>
</evidence>
<name>A0A485LF86_9STRA</name>
<comment type="cofactor">
    <cofactor evidence="1 11">
        <name>Ca(2+)</name>
        <dbReference type="ChEBI" id="CHEBI:29108"/>
    </cofactor>
</comment>
<keyword evidence="17" id="KW-1185">Reference proteome</keyword>
<comment type="catalytic activity">
    <reaction evidence="9">
        <text>N(4)-(alpha-D-Man-(1-&gt;2)-alpha-D-Man-(1-&gt;2)-alpha-D-Man-(1-&gt;3)-[alpha-D-Man-(1-&gt;2)-alpha-D-Man-(1-&gt;3)-[alpha-D-Man-(1-&gt;2)-alpha-D-Man-(1-&gt;6)]-alpha-D-Man-(1-&gt;6)]-beta-D-Man-(1-&gt;4)-beta-D-GlcNAc-(1-&gt;4)-beta-D-GlcNAc)-L-asparaginyl-[protein] (N-glucan mannose isomer 9A1,2,3B1,2,3) + 4 H2O = N(4)-(alpha-D-Man-(1-&gt;3)-[alpha-D-Man-(1-&gt;3)-[alpha-D-Man-(1-&gt;6)]-alpha-D-Man-(1-&gt;6)]-beta-D-Man-(1-&gt;4)-beta-D-GlcNAc-(1-&gt;4)-beta-D-GlcNAc)-L-asparaginyl-[protein] (N-glucan mannose isomer 5A1,2) + 4 beta-D-mannose</text>
        <dbReference type="Rhea" id="RHEA:56008"/>
        <dbReference type="Rhea" id="RHEA-COMP:14356"/>
        <dbReference type="Rhea" id="RHEA-COMP:14367"/>
        <dbReference type="ChEBI" id="CHEBI:15377"/>
        <dbReference type="ChEBI" id="CHEBI:28563"/>
        <dbReference type="ChEBI" id="CHEBI:59087"/>
        <dbReference type="ChEBI" id="CHEBI:139493"/>
        <dbReference type="EC" id="3.2.1.113"/>
    </reaction>
</comment>
<keyword evidence="7 12" id="KW-1015">Disulfide bond</keyword>
<evidence type="ECO:0000256" key="6">
    <source>
        <dbReference type="ARBA" id="ARBA00022837"/>
    </source>
</evidence>
<feature type="active site" evidence="10">
    <location>
        <position position="475"/>
    </location>
</feature>
<dbReference type="EC" id="3.2.1.-" evidence="13"/>
<feature type="disulfide bond" evidence="12">
    <location>
        <begin position="404"/>
        <end position="433"/>
    </location>
</feature>
<feature type="compositionally biased region" description="Low complexity" evidence="14">
    <location>
        <begin position="71"/>
        <end position="86"/>
    </location>
</feature>
<dbReference type="GO" id="GO:0005509">
    <property type="term" value="F:calcium ion binding"/>
    <property type="evidence" value="ECO:0007669"/>
    <property type="project" value="InterPro"/>
</dbReference>
<keyword evidence="6 11" id="KW-0106">Calcium</keyword>
<evidence type="ECO:0000313" key="17">
    <source>
        <dbReference type="Proteomes" id="UP000332933"/>
    </source>
</evidence>
<feature type="active site" description="Proton donor" evidence="10">
    <location>
        <position position="447"/>
    </location>
</feature>
<dbReference type="InterPro" id="IPR012341">
    <property type="entry name" value="6hp_glycosidase-like_sf"/>
</dbReference>
<dbReference type="SUPFAM" id="SSF48225">
    <property type="entry name" value="Seven-hairpin glycosidases"/>
    <property type="match status" value="1"/>
</dbReference>
<proteinExistence type="inferred from homology"/>
<evidence type="ECO:0000256" key="8">
    <source>
        <dbReference type="ARBA" id="ARBA00047669"/>
    </source>
</evidence>
<evidence type="ECO:0000256" key="12">
    <source>
        <dbReference type="PIRSR" id="PIRSR601382-3"/>
    </source>
</evidence>
<dbReference type="Pfam" id="PF01532">
    <property type="entry name" value="Glyco_hydro_47"/>
    <property type="match status" value="1"/>
</dbReference>
<comment type="pathway">
    <text evidence="2">Protein modification; protein glycosylation.</text>
</comment>
<accession>A0A485LF86</accession>
<evidence type="ECO:0000256" key="9">
    <source>
        <dbReference type="ARBA" id="ARBA00048605"/>
    </source>
</evidence>
<dbReference type="PANTHER" id="PTHR11742">
    <property type="entry name" value="MANNOSYL-OLIGOSACCHARIDE ALPHA-1,2-MANNOSIDASE-RELATED"/>
    <property type="match status" value="1"/>
</dbReference>
<dbReference type="PRINTS" id="PR00747">
    <property type="entry name" value="GLYHDRLASE47"/>
</dbReference>
<dbReference type="GO" id="GO:0004571">
    <property type="term" value="F:mannosyl-oligosaccharide 1,2-alpha-mannosidase activity"/>
    <property type="evidence" value="ECO:0007669"/>
    <property type="project" value="UniProtKB-EC"/>
</dbReference>
<dbReference type="GO" id="GO:0005975">
    <property type="term" value="P:carbohydrate metabolic process"/>
    <property type="evidence" value="ECO:0007669"/>
    <property type="project" value="InterPro"/>
</dbReference>
<evidence type="ECO:0000256" key="14">
    <source>
        <dbReference type="SAM" id="MobiDB-lite"/>
    </source>
</evidence>
<dbReference type="Proteomes" id="UP000332933">
    <property type="component" value="Unassembled WGS sequence"/>
</dbReference>